<dbReference type="GeneID" id="60604119"/>
<gene>
    <name evidence="2" type="ORF">FYJ87_05505</name>
</gene>
<evidence type="ECO:0000313" key="3">
    <source>
        <dbReference type="Proteomes" id="UP000324726"/>
    </source>
</evidence>
<accession>A0A5D4XDG0</accession>
<evidence type="ECO:0000256" key="1">
    <source>
        <dbReference type="SAM" id="MobiDB-lite"/>
    </source>
</evidence>
<feature type="compositionally biased region" description="Polar residues" evidence="1">
    <location>
        <begin position="121"/>
        <end position="134"/>
    </location>
</feature>
<proteinExistence type="predicted"/>
<protein>
    <submittedName>
        <fullName evidence="2">Uncharacterized protein</fullName>
    </submittedName>
</protein>
<comment type="caution">
    <text evidence="2">The sequence shown here is derived from an EMBL/GenBank/DDBJ whole genome shotgun (WGS) entry which is preliminary data.</text>
</comment>
<sequence length="248" mass="27484">MSDVVDEVKKGGHVHYDASLRVRDLTQNIYDIGDEIAEHIEHIAQAIADWDGELVEDCLLEFTSVVRQGRKEVRPGLAELNGLRQAFVSGVRSGEMSNTFHHPGRTLSFLRKGAPTPPPESNQAATGVTSSSQGADDGARPQMATTAGWRLWLRERNEEIIGELAELSEWVVQQTDLAINAQAVLLPQVFNEAEKRTREIVAHWQEGVAKQPAVAQAMRGEAPPQFLAERARIEQLIAKLTKRRGRVV</sequence>
<reference evidence="2 3" key="1">
    <citation type="submission" date="2019-08" db="EMBL/GenBank/DDBJ databases">
        <title>Draft genome of C. urealyticum strain VH4248.</title>
        <authorList>
            <person name="Navas J."/>
        </authorList>
    </citation>
    <scope>NUCLEOTIDE SEQUENCE [LARGE SCALE GENOMIC DNA]</scope>
    <source>
        <strain evidence="2 3">VH4248</strain>
    </source>
</reference>
<dbReference type="Proteomes" id="UP000324726">
    <property type="component" value="Unassembled WGS sequence"/>
</dbReference>
<feature type="region of interest" description="Disordered" evidence="1">
    <location>
        <begin position="107"/>
        <end position="141"/>
    </location>
</feature>
<evidence type="ECO:0000313" key="2">
    <source>
        <dbReference type="EMBL" id="TYR20412.1"/>
    </source>
</evidence>
<dbReference type="OMA" id="CTSTRAW"/>
<dbReference type="RefSeq" id="WP_012360586.1">
    <property type="nucleotide sequence ID" value="NZ_CP066064.1"/>
</dbReference>
<dbReference type="EMBL" id="VSZI01000001">
    <property type="protein sequence ID" value="TYR20412.1"/>
    <property type="molecule type" value="Genomic_DNA"/>
</dbReference>
<name>A0A5D4XDG0_9CORY</name>
<organism evidence="2 3">
    <name type="scientific">Corynebacterium urealyticum</name>
    <dbReference type="NCBI Taxonomy" id="43771"/>
    <lineage>
        <taxon>Bacteria</taxon>
        <taxon>Bacillati</taxon>
        <taxon>Actinomycetota</taxon>
        <taxon>Actinomycetes</taxon>
        <taxon>Mycobacteriales</taxon>
        <taxon>Corynebacteriaceae</taxon>
        <taxon>Corynebacterium</taxon>
    </lineage>
</organism>
<dbReference type="AlphaFoldDB" id="A0A5D4XDG0"/>